<feature type="binding site" evidence="6">
    <location>
        <position position="114"/>
    </location>
    <ligand>
        <name>Mg(2+)</name>
        <dbReference type="ChEBI" id="CHEBI:18420"/>
    </ligand>
</feature>
<evidence type="ECO:0000256" key="4">
    <source>
        <dbReference type="ARBA" id="ARBA00022842"/>
    </source>
</evidence>
<dbReference type="GO" id="GO:0016829">
    <property type="term" value="F:lyase activity"/>
    <property type="evidence" value="ECO:0007669"/>
    <property type="project" value="UniProtKB-KW"/>
</dbReference>
<evidence type="ECO:0000256" key="3">
    <source>
        <dbReference type="ARBA" id="ARBA00022723"/>
    </source>
</evidence>
<dbReference type="InterPro" id="IPR040442">
    <property type="entry name" value="Pyrv_kinase-like_dom_sf"/>
</dbReference>
<proteinExistence type="inferred from homology"/>
<dbReference type="Pfam" id="PF03328">
    <property type="entry name" value="HpcH_HpaI"/>
    <property type="match status" value="1"/>
</dbReference>
<evidence type="ECO:0000256" key="5">
    <source>
        <dbReference type="PIRSR" id="PIRSR015582-1"/>
    </source>
</evidence>
<dbReference type="PANTHER" id="PTHR32308:SF0">
    <property type="entry name" value="HPCH_HPAI ALDOLASE_CITRATE LYASE DOMAIN-CONTAINING PROTEIN"/>
    <property type="match status" value="1"/>
</dbReference>
<name>A0A6L8VET2_9RHOB</name>
<sequence length="266" mass="28217">MTHRSYLFVPGDRPERFDKAVAAGADVTVLDLEDAVKPEQKEVARRAIHDWLSAGGRAAVRVNGIGTEWHAEDIKLLALPGVTLAMLPKAEDPAALAAFVAGLRPGLPVTPLIETAQGIFEARALARVKNVLQLAFGSVDFQLDAGIEGEGDELLFARSQLVLASAAAGIASPVDGVTVALDDAERLTAETRRARRLGFGGKLCIHPRQVATVHRAFAPDEAEIARARAIVAAADGAEAGAIRLDGKLIDRPIVERARRVLETLAP</sequence>
<keyword evidence="4 6" id="KW-0460">Magnesium</keyword>
<dbReference type="Proteomes" id="UP000477083">
    <property type="component" value="Unassembled WGS sequence"/>
</dbReference>
<feature type="binding site" evidence="5">
    <location>
        <position position="114"/>
    </location>
    <ligand>
        <name>substrate</name>
    </ligand>
</feature>
<reference evidence="8 9" key="1">
    <citation type="submission" date="2020-01" db="EMBL/GenBank/DDBJ databases">
        <title>Frigidibacter albus SP32T (=CGMCC 1.13995T).</title>
        <authorList>
            <person name="Liao X."/>
        </authorList>
    </citation>
    <scope>NUCLEOTIDE SEQUENCE [LARGE SCALE GENOMIC DNA]</scope>
    <source>
        <strain evidence="8 9">SP32</strain>
    </source>
</reference>
<evidence type="ECO:0000313" key="8">
    <source>
        <dbReference type="EMBL" id="MZQ87750.1"/>
    </source>
</evidence>
<evidence type="ECO:0000259" key="7">
    <source>
        <dbReference type="Pfam" id="PF03328"/>
    </source>
</evidence>
<dbReference type="AlphaFoldDB" id="A0A6L8VET2"/>
<keyword evidence="9" id="KW-1185">Reference proteome</keyword>
<feature type="binding site" evidence="5">
    <location>
        <position position="61"/>
    </location>
    <ligand>
        <name>substrate</name>
    </ligand>
</feature>
<dbReference type="InterPro" id="IPR015813">
    <property type="entry name" value="Pyrv/PenolPyrv_kinase-like_dom"/>
</dbReference>
<evidence type="ECO:0000256" key="2">
    <source>
        <dbReference type="ARBA" id="ARBA00005568"/>
    </source>
</evidence>
<gene>
    <name evidence="8" type="ORF">GS660_01405</name>
</gene>
<dbReference type="EMBL" id="WWNR01000001">
    <property type="protein sequence ID" value="MZQ87750.1"/>
    <property type="molecule type" value="Genomic_DNA"/>
</dbReference>
<dbReference type="PANTHER" id="PTHR32308">
    <property type="entry name" value="LYASE BETA SUBUNIT, PUTATIVE (AFU_ORTHOLOGUE AFUA_4G13030)-RELATED"/>
    <property type="match status" value="1"/>
</dbReference>
<protein>
    <submittedName>
        <fullName evidence="8">HpcH/HpaI aldolase/citrate lyase family protein</fullName>
    </submittedName>
</protein>
<dbReference type="GO" id="GO:0000287">
    <property type="term" value="F:magnesium ion binding"/>
    <property type="evidence" value="ECO:0007669"/>
    <property type="project" value="TreeGrafter"/>
</dbReference>
<keyword evidence="3 6" id="KW-0479">Metal-binding</keyword>
<dbReference type="GO" id="GO:0006107">
    <property type="term" value="P:oxaloacetate metabolic process"/>
    <property type="evidence" value="ECO:0007669"/>
    <property type="project" value="TreeGrafter"/>
</dbReference>
<evidence type="ECO:0000256" key="1">
    <source>
        <dbReference type="ARBA" id="ARBA00001946"/>
    </source>
</evidence>
<dbReference type="InterPro" id="IPR005000">
    <property type="entry name" value="Aldolase/citrate-lyase_domain"/>
</dbReference>
<comment type="similarity">
    <text evidence="2">Belongs to the HpcH/HpaI aldolase family.</text>
</comment>
<dbReference type="PIRSF" id="PIRSF015582">
    <property type="entry name" value="Cit_lyase_B"/>
    <property type="match status" value="1"/>
</dbReference>
<feature type="binding site" evidence="6">
    <location>
        <position position="140"/>
    </location>
    <ligand>
        <name>Mg(2+)</name>
        <dbReference type="ChEBI" id="CHEBI:18420"/>
    </ligand>
</feature>
<feature type="domain" description="HpcH/HpaI aldolase/citrate lyase" evidence="7">
    <location>
        <begin position="4"/>
        <end position="207"/>
    </location>
</feature>
<comment type="cofactor">
    <cofactor evidence="1">
        <name>Mg(2+)</name>
        <dbReference type="ChEBI" id="CHEBI:18420"/>
    </cofactor>
</comment>
<organism evidence="8 9">
    <name type="scientific">Frigidibacter albus</name>
    <dbReference type="NCBI Taxonomy" id="1465486"/>
    <lineage>
        <taxon>Bacteria</taxon>
        <taxon>Pseudomonadati</taxon>
        <taxon>Pseudomonadota</taxon>
        <taxon>Alphaproteobacteria</taxon>
        <taxon>Rhodobacterales</taxon>
        <taxon>Paracoccaceae</taxon>
        <taxon>Frigidibacter</taxon>
    </lineage>
</organism>
<dbReference type="RefSeq" id="WP_161342637.1">
    <property type="nucleotide sequence ID" value="NZ_BMGW01000001.1"/>
</dbReference>
<evidence type="ECO:0000256" key="6">
    <source>
        <dbReference type="PIRSR" id="PIRSR015582-2"/>
    </source>
</evidence>
<accession>A0A6L8VET2</accession>
<evidence type="ECO:0000313" key="9">
    <source>
        <dbReference type="Proteomes" id="UP000477083"/>
    </source>
</evidence>
<dbReference type="InterPro" id="IPR011206">
    <property type="entry name" value="Citrate_lyase_beta/mcl1/mcl2"/>
</dbReference>
<dbReference type="OrthoDB" id="9800547at2"/>
<keyword evidence="8" id="KW-0456">Lyase</keyword>
<dbReference type="SUPFAM" id="SSF51621">
    <property type="entry name" value="Phosphoenolpyruvate/pyruvate domain"/>
    <property type="match status" value="1"/>
</dbReference>
<dbReference type="Gene3D" id="3.20.20.60">
    <property type="entry name" value="Phosphoenolpyruvate-binding domains"/>
    <property type="match status" value="1"/>
</dbReference>
<comment type="caution">
    <text evidence="8">The sequence shown here is derived from an EMBL/GenBank/DDBJ whole genome shotgun (WGS) entry which is preliminary data.</text>
</comment>